<evidence type="ECO:0000259" key="1">
    <source>
        <dbReference type="SMART" id="SM00225"/>
    </source>
</evidence>
<dbReference type="PANTHER" id="PTHR14958">
    <property type="entry name" value="POTASSIUM CHANNEL TETRAMERISATION DOMAIN CONTAINING PROTEIN"/>
    <property type="match status" value="1"/>
</dbReference>
<dbReference type="SMART" id="SM00225">
    <property type="entry name" value="BTB"/>
    <property type="match status" value="1"/>
</dbReference>
<sequence>MADANDKYAAEKQWVRLNVGGTVFLTTKTTLSRDPNSFLYRLCQEDSDLISDRDISGAYLIDRDPTYFSPVLNYLRHGKLVINKDLAEEGVLEEAEFYNITELIKLVKERISLRDTHILKDNRKHVYRVLQCHEDELTQMMSTMSDGWKFEQLINIGSQYNYGNEDHAEFLCVVSREYGTVLNHTKENEPTDRAKVLQQRGSRM</sequence>
<dbReference type="GO" id="GO:0051260">
    <property type="term" value="P:protein homooligomerization"/>
    <property type="evidence" value="ECO:0007669"/>
    <property type="project" value="InterPro"/>
</dbReference>
<dbReference type="Gene3D" id="6.10.140.750">
    <property type="match status" value="1"/>
</dbReference>
<gene>
    <name evidence="2" type="ORF">PYX00_000574</name>
</gene>
<dbReference type="AlphaFoldDB" id="A0AAW2IAK6"/>
<dbReference type="InterPro" id="IPR011333">
    <property type="entry name" value="SKP1/BTB/POZ_sf"/>
</dbReference>
<dbReference type="GO" id="GO:0043161">
    <property type="term" value="P:proteasome-mediated ubiquitin-dependent protein catabolic process"/>
    <property type="evidence" value="ECO:0007669"/>
    <property type="project" value="TreeGrafter"/>
</dbReference>
<dbReference type="EMBL" id="JARGDH010000001">
    <property type="protein sequence ID" value="KAL0278893.1"/>
    <property type="molecule type" value="Genomic_DNA"/>
</dbReference>
<accession>A0AAW2IAK6</accession>
<dbReference type="InterPro" id="IPR000210">
    <property type="entry name" value="BTB/POZ_dom"/>
</dbReference>
<dbReference type="CDD" id="cd18362">
    <property type="entry name" value="BTB_POZ_KCTD2-like"/>
    <property type="match status" value="1"/>
</dbReference>
<evidence type="ECO:0000313" key="2">
    <source>
        <dbReference type="EMBL" id="KAL0278893.1"/>
    </source>
</evidence>
<dbReference type="FunFam" id="3.30.710.10:FF:000005">
    <property type="entry name" value="Potassium channel tetramerization domain-containing 17"/>
    <property type="match status" value="1"/>
</dbReference>
<dbReference type="SUPFAM" id="SSF54695">
    <property type="entry name" value="POZ domain"/>
    <property type="match status" value="1"/>
</dbReference>
<dbReference type="GO" id="GO:0005737">
    <property type="term" value="C:cytoplasm"/>
    <property type="evidence" value="ECO:0007669"/>
    <property type="project" value="TreeGrafter"/>
</dbReference>
<dbReference type="FunFam" id="3.30.70.2000:FF:000001">
    <property type="entry name" value="Potassium channel tetramerization domain-containing 17"/>
    <property type="match status" value="1"/>
</dbReference>
<protein>
    <recommendedName>
        <fullName evidence="1">BTB domain-containing protein</fullName>
    </recommendedName>
</protein>
<dbReference type="GO" id="GO:0031463">
    <property type="term" value="C:Cul3-RING ubiquitin ligase complex"/>
    <property type="evidence" value="ECO:0007669"/>
    <property type="project" value="TreeGrafter"/>
</dbReference>
<comment type="caution">
    <text evidence="2">The sequence shown here is derived from an EMBL/GenBank/DDBJ whole genome shotgun (WGS) entry which is preliminary data.</text>
</comment>
<dbReference type="Pfam" id="PF02214">
    <property type="entry name" value="BTB_2"/>
    <property type="match status" value="1"/>
</dbReference>
<dbReference type="PANTHER" id="PTHR14958:SF29">
    <property type="entry name" value="INSOMNIAC, ISOFORM B"/>
    <property type="match status" value="1"/>
</dbReference>
<dbReference type="Gene3D" id="3.30.710.10">
    <property type="entry name" value="Potassium Channel Kv1.1, Chain A"/>
    <property type="match status" value="1"/>
</dbReference>
<proteinExistence type="predicted"/>
<reference evidence="2" key="1">
    <citation type="journal article" date="2024" name="Gigascience">
        <title>Chromosome-level genome of the poultry shaft louse Menopon gallinae provides insight into the host-switching and adaptive evolution of parasitic lice.</title>
        <authorList>
            <person name="Xu Y."/>
            <person name="Ma L."/>
            <person name="Liu S."/>
            <person name="Liang Y."/>
            <person name="Liu Q."/>
            <person name="He Z."/>
            <person name="Tian L."/>
            <person name="Duan Y."/>
            <person name="Cai W."/>
            <person name="Li H."/>
            <person name="Song F."/>
        </authorList>
    </citation>
    <scope>NUCLEOTIDE SEQUENCE</scope>
    <source>
        <strain evidence="2">Cailab_2023a</strain>
    </source>
</reference>
<feature type="domain" description="BTB" evidence="1">
    <location>
        <begin position="13"/>
        <end position="115"/>
    </location>
</feature>
<name>A0AAW2IAK6_9NEOP</name>
<dbReference type="InterPro" id="IPR003131">
    <property type="entry name" value="T1-type_BTB"/>
</dbReference>
<dbReference type="Gene3D" id="3.30.70.2000">
    <property type="match status" value="1"/>
</dbReference>
<dbReference type="GO" id="GO:0097602">
    <property type="term" value="F:cullin family protein binding"/>
    <property type="evidence" value="ECO:0007669"/>
    <property type="project" value="TreeGrafter"/>
</dbReference>
<organism evidence="2">
    <name type="scientific">Menopon gallinae</name>
    <name type="common">poultry shaft louse</name>
    <dbReference type="NCBI Taxonomy" id="328185"/>
    <lineage>
        <taxon>Eukaryota</taxon>
        <taxon>Metazoa</taxon>
        <taxon>Ecdysozoa</taxon>
        <taxon>Arthropoda</taxon>
        <taxon>Hexapoda</taxon>
        <taxon>Insecta</taxon>
        <taxon>Pterygota</taxon>
        <taxon>Neoptera</taxon>
        <taxon>Paraneoptera</taxon>
        <taxon>Psocodea</taxon>
        <taxon>Troctomorpha</taxon>
        <taxon>Phthiraptera</taxon>
        <taxon>Amblycera</taxon>
        <taxon>Menoponidae</taxon>
        <taxon>Menopon</taxon>
    </lineage>
</organism>